<evidence type="ECO:0000313" key="9">
    <source>
        <dbReference type="EMBL" id="SFH51158.1"/>
    </source>
</evidence>
<dbReference type="OrthoDB" id="653598at2"/>
<evidence type="ECO:0000256" key="4">
    <source>
        <dbReference type="ARBA" id="ARBA00023136"/>
    </source>
</evidence>
<evidence type="ECO:0000259" key="8">
    <source>
        <dbReference type="Pfam" id="PF14322"/>
    </source>
</evidence>
<feature type="domain" description="RagB/SusD" evidence="7">
    <location>
        <begin position="330"/>
        <end position="401"/>
    </location>
</feature>
<dbReference type="GO" id="GO:0009279">
    <property type="term" value="C:cell outer membrane"/>
    <property type="evidence" value="ECO:0007669"/>
    <property type="project" value="UniProtKB-SubCell"/>
</dbReference>
<gene>
    <name evidence="9" type="ORF">SAMN04489864_1168</name>
</gene>
<dbReference type="STRING" id="414048.SAMN04489864_1168"/>
<evidence type="ECO:0000259" key="7">
    <source>
        <dbReference type="Pfam" id="PF07980"/>
    </source>
</evidence>
<dbReference type="Pfam" id="PF07980">
    <property type="entry name" value="SusD_RagB"/>
    <property type="match status" value="1"/>
</dbReference>
<dbReference type="InterPro" id="IPR011990">
    <property type="entry name" value="TPR-like_helical_dom_sf"/>
</dbReference>
<reference evidence="9 10" key="1">
    <citation type="submission" date="2016-10" db="EMBL/GenBank/DDBJ databases">
        <authorList>
            <person name="de Groot N.N."/>
        </authorList>
    </citation>
    <scope>NUCLEOTIDE SEQUENCE [LARGE SCALE GENOMIC DNA]</scope>
    <source>
        <strain evidence="9 10">DSM 18684</strain>
    </source>
</reference>
<evidence type="ECO:0000256" key="1">
    <source>
        <dbReference type="ARBA" id="ARBA00004442"/>
    </source>
</evidence>
<feature type="chain" id="PRO_5011453010" evidence="6">
    <location>
        <begin position="19"/>
        <end position="444"/>
    </location>
</feature>
<evidence type="ECO:0000313" key="10">
    <source>
        <dbReference type="Proteomes" id="UP000199666"/>
    </source>
</evidence>
<dbReference type="Pfam" id="PF14322">
    <property type="entry name" value="SusD-like_3"/>
    <property type="match status" value="1"/>
</dbReference>
<evidence type="ECO:0000256" key="5">
    <source>
        <dbReference type="ARBA" id="ARBA00023237"/>
    </source>
</evidence>
<dbReference type="Proteomes" id="UP000199666">
    <property type="component" value="Unassembled WGS sequence"/>
</dbReference>
<comment type="subcellular location">
    <subcellularLocation>
        <location evidence="1">Cell outer membrane</location>
    </subcellularLocation>
</comment>
<keyword evidence="10" id="KW-1185">Reference proteome</keyword>
<evidence type="ECO:0000256" key="3">
    <source>
        <dbReference type="ARBA" id="ARBA00022729"/>
    </source>
</evidence>
<dbReference type="AlphaFoldDB" id="A0A1I3AM36"/>
<feature type="signal peptide" evidence="6">
    <location>
        <begin position="1"/>
        <end position="18"/>
    </location>
</feature>
<dbReference type="RefSeq" id="WP_090998250.1">
    <property type="nucleotide sequence ID" value="NZ_FOPP01000016.1"/>
</dbReference>
<feature type="domain" description="SusD-like N-terminal" evidence="8">
    <location>
        <begin position="23"/>
        <end position="223"/>
    </location>
</feature>
<dbReference type="SUPFAM" id="SSF48452">
    <property type="entry name" value="TPR-like"/>
    <property type="match status" value="1"/>
</dbReference>
<keyword evidence="3 6" id="KW-0732">Signal</keyword>
<evidence type="ECO:0000256" key="6">
    <source>
        <dbReference type="SAM" id="SignalP"/>
    </source>
</evidence>
<comment type="similarity">
    <text evidence="2">Belongs to the SusD family.</text>
</comment>
<keyword evidence="4" id="KW-0472">Membrane</keyword>
<organism evidence="9 10">
    <name type="scientific">Pedobacter insulae</name>
    <dbReference type="NCBI Taxonomy" id="414048"/>
    <lineage>
        <taxon>Bacteria</taxon>
        <taxon>Pseudomonadati</taxon>
        <taxon>Bacteroidota</taxon>
        <taxon>Sphingobacteriia</taxon>
        <taxon>Sphingobacteriales</taxon>
        <taxon>Sphingobacteriaceae</taxon>
        <taxon>Pedobacter</taxon>
    </lineage>
</organism>
<name>A0A1I3AM36_9SPHI</name>
<keyword evidence="5" id="KW-0998">Cell outer membrane</keyword>
<protein>
    <submittedName>
        <fullName evidence="9">SusD family protein</fullName>
    </submittedName>
</protein>
<dbReference type="Gene3D" id="1.25.40.390">
    <property type="match status" value="1"/>
</dbReference>
<accession>A0A1I3AM36</accession>
<dbReference type="InterPro" id="IPR033985">
    <property type="entry name" value="SusD-like_N"/>
</dbReference>
<sequence>MKKYFVISALLIILTANVSCEKFLAEKPKKSILVPQSKEDVRYLLDYYTTLNENPLLNFTLSDDWITTTPNWEGLNPWFQNSYLWKEEIFAHGERSTDFSRLHRKVFYANICLDILGKIGGNGDSEVSSLRGEALFVRAAALFYLAKLFLPHPDGGPDTDNMQIPIQLSADVNAKAEWMTIKNILDRIEADLTEAYSVIEQKAAFKTRPDKVTVKALLSRFYLYSGNYGASLDAANSVLNSTYKLLNYAELSAGKPYPFTLFNEESIYYGYHSNYLVTDGPASYINPDLYADYVDNDFRKQLFFKLDAGGKPLFKGSYTGGFSLFTGITYSEILLNAAESAVRLGRIDEGMGLLNTLAQKRYKDLKVWTENIGPDPLETVMRERRRELVFRGTRWMDMKRLAAKGELQLPISREIRGVVYRLENDRQFTLSLPLFELELENKFN</sequence>
<dbReference type="InterPro" id="IPR012944">
    <property type="entry name" value="SusD_RagB_dom"/>
</dbReference>
<evidence type="ECO:0000256" key="2">
    <source>
        <dbReference type="ARBA" id="ARBA00006275"/>
    </source>
</evidence>
<proteinExistence type="inferred from homology"/>
<dbReference type="EMBL" id="FOPP01000016">
    <property type="protein sequence ID" value="SFH51158.1"/>
    <property type="molecule type" value="Genomic_DNA"/>
</dbReference>